<feature type="domain" description="EGF-like" evidence="9">
    <location>
        <begin position="35"/>
        <end position="72"/>
    </location>
</feature>
<feature type="domain" description="EGF-like calcium-binding" evidence="8">
    <location>
        <begin position="73"/>
        <end position="113"/>
    </location>
</feature>
<evidence type="ECO:0000256" key="1">
    <source>
        <dbReference type="ARBA" id="ARBA00004613"/>
    </source>
</evidence>
<dbReference type="GeneTree" id="ENSGT00940000164694"/>
<feature type="domain" description="EGF-like calcium-binding" evidence="8">
    <location>
        <begin position="32"/>
        <end position="72"/>
    </location>
</feature>
<dbReference type="eggNOG" id="KOG1218">
    <property type="taxonomic scope" value="Eukaryota"/>
</dbReference>
<evidence type="ECO:0000313" key="11">
    <source>
        <dbReference type="Proteomes" id="UP000029965"/>
    </source>
</evidence>
<evidence type="ECO:0000256" key="4">
    <source>
        <dbReference type="ARBA" id="ARBA00022729"/>
    </source>
</evidence>
<evidence type="ECO:0000313" key="10">
    <source>
        <dbReference type="Ensembl" id="ENSCSAP00000008705.1"/>
    </source>
</evidence>
<dbReference type="SMART" id="SM00181">
    <property type="entry name" value="EGF"/>
    <property type="match status" value="2"/>
</dbReference>
<dbReference type="InterPro" id="IPR000742">
    <property type="entry name" value="EGF"/>
</dbReference>
<dbReference type="PANTHER" id="PTHR47333:SF4">
    <property type="entry name" value="EGF-LIKE DOMAIN-CONTAINING PROTEIN"/>
    <property type="match status" value="1"/>
</dbReference>
<dbReference type="Pfam" id="PF14670">
    <property type="entry name" value="FXa_inhibition"/>
    <property type="match status" value="1"/>
</dbReference>
<proteinExistence type="predicted"/>
<dbReference type="PANTHER" id="PTHR47333">
    <property type="entry name" value="VON WILLEBRAND FACTOR C AND EGF DOMAIN-CONTAINING PROTEIN"/>
    <property type="match status" value="1"/>
</dbReference>
<dbReference type="Pfam" id="PF07645">
    <property type="entry name" value="EGF_CA"/>
    <property type="match status" value="1"/>
</dbReference>
<dbReference type="EMBL" id="AQIB01118934">
    <property type="status" value="NOT_ANNOTATED_CDS"/>
    <property type="molecule type" value="Genomic_DNA"/>
</dbReference>
<dbReference type="EMBL" id="AQIB01118933">
    <property type="status" value="NOT_ANNOTATED_CDS"/>
    <property type="molecule type" value="Genomic_DNA"/>
</dbReference>
<sequence length="115" mass="12890">IFSFLWICPVAFPCYPQAHLFSEDGEKPFGQDVNECTIDNGGCQDRCCNTVGSYYCKCQADQKLEEDGKGCEDVDECAVVNGGCQQRCINTLGTFHWECDTGWRLHADERTCISD</sequence>
<keyword evidence="11" id="KW-1185">Reference proteome</keyword>
<keyword evidence="7" id="KW-0325">Glycoprotein</keyword>
<dbReference type="SMART" id="SM00179">
    <property type="entry name" value="EGF_CA"/>
    <property type="match status" value="2"/>
</dbReference>
<protein>
    <recommendedName>
        <fullName evidence="12">EGF-like calcium-binding domain-containing protein</fullName>
    </recommendedName>
</protein>
<organism evidence="10 11">
    <name type="scientific">Chlorocebus sabaeus</name>
    <name type="common">Green monkey</name>
    <name type="synonym">Simia sabaea</name>
    <dbReference type="NCBI Taxonomy" id="60711"/>
    <lineage>
        <taxon>Eukaryota</taxon>
        <taxon>Metazoa</taxon>
        <taxon>Chordata</taxon>
        <taxon>Craniata</taxon>
        <taxon>Vertebrata</taxon>
        <taxon>Euteleostomi</taxon>
        <taxon>Mammalia</taxon>
        <taxon>Eutheria</taxon>
        <taxon>Euarchontoglires</taxon>
        <taxon>Primates</taxon>
        <taxon>Haplorrhini</taxon>
        <taxon>Catarrhini</taxon>
        <taxon>Cercopithecidae</taxon>
        <taxon>Cercopithecinae</taxon>
        <taxon>Chlorocebus</taxon>
    </lineage>
</organism>
<dbReference type="EMBL" id="AQIB01118932">
    <property type="status" value="NOT_ANNOTATED_CDS"/>
    <property type="molecule type" value="Genomic_DNA"/>
</dbReference>
<dbReference type="GO" id="GO:0005509">
    <property type="term" value="F:calcium ion binding"/>
    <property type="evidence" value="ECO:0007669"/>
    <property type="project" value="InterPro"/>
</dbReference>
<reference evidence="10" key="2">
    <citation type="submission" date="2025-08" db="UniProtKB">
        <authorList>
            <consortium name="Ensembl"/>
        </authorList>
    </citation>
    <scope>IDENTIFICATION</scope>
</reference>
<keyword evidence="5" id="KW-0677">Repeat</keyword>
<dbReference type="InterPro" id="IPR049883">
    <property type="entry name" value="NOTCH1_EGF-like"/>
</dbReference>
<keyword evidence="2" id="KW-0964">Secreted</keyword>
<dbReference type="Bgee" id="ENSCSAG00000012523">
    <property type="expression patterns" value="Expressed in caudate nucleus and 2 other cell types or tissues"/>
</dbReference>
<accession>A0A0D9RJB6</accession>
<dbReference type="AlphaFoldDB" id="A0A0D9RJB6"/>
<dbReference type="Proteomes" id="UP000029965">
    <property type="component" value="Chromosome 15"/>
</dbReference>
<feature type="domain" description="EGF-like" evidence="9">
    <location>
        <begin position="76"/>
        <end position="113"/>
    </location>
</feature>
<comment type="subcellular location">
    <subcellularLocation>
        <location evidence="1">Secreted</location>
    </subcellularLocation>
</comment>
<dbReference type="Gene3D" id="2.10.25.10">
    <property type="entry name" value="Laminin"/>
    <property type="match status" value="2"/>
</dbReference>
<reference evidence="10 11" key="1">
    <citation type="submission" date="2014-03" db="EMBL/GenBank/DDBJ databases">
        <authorList>
            <person name="Warren W."/>
            <person name="Wilson R.K."/>
        </authorList>
    </citation>
    <scope>NUCLEOTIDE SEQUENCE</scope>
</reference>
<evidence type="ECO:0000259" key="8">
    <source>
        <dbReference type="SMART" id="SM00179"/>
    </source>
</evidence>
<name>A0A0D9RJB6_CHLSB</name>
<keyword evidence="4" id="KW-0732">Signal</keyword>
<evidence type="ECO:0000256" key="2">
    <source>
        <dbReference type="ARBA" id="ARBA00022525"/>
    </source>
</evidence>
<evidence type="ECO:0000256" key="7">
    <source>
        <dbReference type="ARBA" id="ARBA00023180"/>
    </source>
</evidence>
<dbReference type="InterPro" id="IPR052080">
    <property type="entry name" value="vWF_C/EGF_Fibrillin"/>
</dbReference>
<evidence type="ECO:0000256" key="3">
    <source>
        <dbReference type="ARBA" id="ARBA00022536"/>
    </source>
</evidence>
<dbReference type="EMBL" id="AQIB01118931">
    <property type="status" value="NOT_ANNOTATED_CDS"/>
    <property type="molecule type" value="Genomic_DNA"/>
</dbReference>
<dbReference type="InterPro" id="IPR001881">
    <property type="entry name" value="EGF-like_Ca-bd_dom"/>
</dbReference>
<keyword evidence="6" id="KW-1015">Disulfide bond</keyword>
<evidence type="ECO:0008006" key="12">
    <source>
        <dbReference type="Google" id="ProtNLM"/>
    </source>
</evidence>
<dbReference type="OMA" id="ERTCISD"/>
<keyword evidence="3" id="KW-0245">EGF-like domain</keyword>
<reference evidence="10" key="3">
    <citation type="submission" date="2025-09" db="UniProtKB">
        <authorList>
            <consortium name="Ensembl"/>
        </authorList>
    </citation>
    <scope>IDENTIFICATION</scope>
</reference>
<dbReference type="Ensembl" id="ENSCSAT00000010615.1">
    <property type="protein sequence ID" value="ENSCSAP00000008705.1"/>
    <property type="gene ID" value="ENSCSAG00000012523.1"/>
</dbReference>
<evidence type="ECO:0000256" key="5">
    <source>
        <dbReference type="ARBA" id="ARBA00022737"/>
    </source>
</evidence>
<dbReference type="SUPFAM" id="SSF57196">
    <property type="entry name" value="EGF/Laminin"/>
    <property type="match status" value="2"/>
</dbReference>
<dbReference type="EMBL" id="AQIB01118930">
    <property type="status" value="NOT_ANNOTATED_CDS"/>
    <property type="molecule type" value="Genomic_DNA"/>
</dbReference>
<evidence type="ECO:0000256" key="6">
    <source>
        <dbReference type="ARBA" id="ARBA00023157"/>
    </source>
</evidence>
<evidence type="ECO:0000259" key="9">
    <source>
        <dbReference type="SMART" id="SM00181"/>
    </source>
</evidence>
<dbReference type="FunFam" id="2.10.25.10:FF:000240">
    <property type="entry name" value="Vitamin K-dependent protein S"/>
    <property type="match status" value="1"/>
</dbReference>
<dbReference type="GO" id="GO:0005576">
    <property type="term" value="C:extracellular region"/>
    <property type="evidence" value="ECO:0007669"/>
    <property type="project" value="UniProtKB-SubCell"/>
</dbReference>